<evidence type="ECO:0000313" key="7">
    <source>
        <dbReference type="Proteomes" id="UP000055590"/>
    </source>
</evidence>
<dbReference type="PANTHER" id="PTHR11061:SF49">
    <property type="entry name" value="23S RRNA (URACIL(1939)-C(5))-METHYLTRANSFERASE RLMD"/>
    <property type="match status" value="1"/>
</dbReference>
<evidence type="ECO:0000313" key="6">
    <source>
        <dbReference type="EMBL" id="AKU90821.1"/>
    </source>
</evidence>
<dbReference type="InterPro" id="IPR030391">
    <property type="entry name" value="MeTrfase_TrmA_CS"/>
</dbReference>
<dbReference type="InterPro" id="IPR030390">
    <property type="entry name" value="MeTrfase_TrmA_AS"/>
</dbReference>
<dbReference type="PROSITE" id="PS51687">
    <property type="entry name" value="SAM_MT_RNA_M5U"/>
    <property type="match status" value="1"/>
</dbReference>
<dbReference type="PROSITE" id="PS01230">
    <property type="entry name" value="TRMA_1"/>
    <property type="match status" value="1"/>
</dbReference>
<dbReference type="AlphaFoldDB" id="A0A0K1PBP1"/>
<dbReference type="GO" id="GO:0070475">
    <property type="term" value="P:rRNA base methylation"/>
    <property type="evidence" value="ECO:0007669"/>
    <property type="project" value="TreeGrafter"/>
</dbReference>
<dbReference type="STRING" id="1391653.AKJ08_1208"/>
<evidence type="ECO:0000256" key="1">
    <source>
        <dbReference type="ARBA" id="ARBA00022603"/>
    </source>
</evidence>
<dbReference type="Proteomes" id="UP000055590">
    <property type="component" value="Chromosome"/>
</dbReference>
<keyword evidence="2 4" id="KW-0808">Transferase</keyword>
<proteinExistence type="inferred from homology"/>
<accession>A0A0K1PBP1</accession>
<dbReference type="GO" id="GO:0070041">
    <property type="term" value="F:rRNA (uridine-C5-)-methyltransferase activity"/>
    <property type="evidence" value="ECO:0007669"/>
    <property type="project" value="TreeGrafter"/>
</dbReference>
<keyword evidence="3 4" id="KW-0949">S-adenosyl-L-methionine</keyword>
<dbReference type="KEGG" id="vin:AKJ08_1208"/>
<feature type="active site" description="Nucleophile" evidence="4">
    <location>
        <position position="44"/>
    </location>
</feature>
<keyword evidence="1 4" id="KW-0489">Methyltransferase</keyword>
<dbReference type="Pfam" id="PF05958">
    <property type="entry name" value="tRNA_U5-meth_tr"/>
    <property type="match status" value="1"/>
</dbReference>
<dbReference type="PANTHER" id="PTHR11061">
    <property type="entry name" value="RNA M5U METHYLTRANSFERASE"/>
    <property type="match status" value="1"/>
</dbReference>
<organism evidence="6 7">
    <name type="scientific">Vulgatibacter incomptus</name>
    <dbReference type="NCBI Taxonomy" id="1391653"/>
    <lineage>
        <taxon>Bacteria</taxon>
        <taxon>Pseudomonadati</taxon>
        <taxon>Myxococcota</taxon>
        <taxon>Myxococcia</taxon>
        <taxon>Myxococcales</taxon>
        <taxon>Cystobacterineae</taxon>
        <taxon>Vulgatibacteraceae</taxon>
        <taxon>Vulgatibacter</taxon>
    </lineage>
</organism>
<name>A0A0K1PBP1_9BACT</name>
<dbReference type="InterPro" id="IPR010280">
    <property type="entry name" value="U5_MeTrfase_fam"/>
</dbReference>
<evidence type="ECO:0000256" key="5">
    <source>
        <dbReference type="PROSITE-ProRule" id="PRU10015"/>
    </source>
</evidence>
<sequence length="89" mass="9939">MTEGFAREGRRFDLVLLDPPRAGAKGLASALARLEPRRIAYVSCDPATLARDLRDLRGVGYRPILSCPVDMFPQTFHVEGVVILERQRS</sequence>
<dbReference type="Gene3D" id="3.40.50.150">
    <property type="entry name" value="Vaccinia Virus protein VP39"/>
    <property type="match status" value="1"/>
</dbReference>
<dbReference type="SUPFAM" id="SSF53335">
    <property type="entry name" value="S-adenosyl-L-methionine-dependent methyltransferases"/>
    <property type="match status" value="1"/>
</dbReference>
<dbReference type="PROSITE" id="PS01231">
    <property type="entry name" value="TRMA_2"/>
    <property type="match status" value="1"/>
</dbReference>
<feature type="binding site" evidence="4">
    <location>
        <position position="18"/>
    </location>
    <ligand>
        <name>S-adenosyl-L-methionine</name>
        <dbReference type="ChEBI" id="CHEBI:59789"/>
    </ligand>
</feature>
<dbReference type="EMBL" id="CP012332">
    <property type="protein sequence ID" value="AKU90821.1"/>
    <property type="molecule type" value="Genomic_DNA"/>
</dbReference>
<comment type="similarity">
    <text evidence="4">Belongs to the class I-like SAM-binding methyltransferase superfamily. RNA M5U methyltransferase family.</text>
</comment>
<evidence type="ECO:0000256" key="2">
    <source>
        <dbReference type="ARBA" id="ARBA00022679"/>
    </source>
</evidence>
<evidence type="ECO:0000256" key="4">
    <source>
        <dbReference type="PROSITE-ProRule" id="PRU01024"/>
    </source>
</evidence>
<protein>
    <submittedName>
        <fullName evidence="6">23S rRNA (Uracil-5-)-methyltransferase RumA</fullName>
    </submittedName>
</protein>
<gene>
    <name evidence="6" type="ORF">AKJ08_1208</name>
</gene>
<keyword evidence="7" id="KW-1185">Reference proteome</keyword>
<evidence type="ECO:0000256" key="3">
    <source>
        <dbReference type="ARBA" id="ARBA00022691"/>
    </source>
</evidence>
<comment type="caution">
    <text evidence="4">Lacks conserved residue(s) required for the propagation of feature annotation.</text>
</comment>
<feature type="active site" evidence="5">
    <location>
        <position position="44"/>
    </location>
</feature>
<dbReference type="InterPro" id="IPR029063">
    <property type="entry name" value="SAM-dependent_MTases_sf"/>
</dbReference>
<reference evidence="6 7" key="1">
    <citation type="submission" date="2015-08" db="EMBL/GenBank/DDBJ databases">
        <authorList>
            <person name="Babu N.S."/>
            <person name="Beckwith C.J."/>
            <person name="Beseler K.G."/>
            <person name="Brison A."/>
            <person name="Carone J.V."/>
            <person name="Caskin T.P."/>
            <person name="Diamond M."/>
            <person name="Durham M.E."/>
            <person name="Foxe J.M."/>
            <person name="Go M."/>
            <person name="Henderson B.A."/>
            <person name="Jones I.B."/>
            <person name="McGettigan J.A."/>
            <person name="Micheletti S.J."/>
            <person name="Nasrallah M.E."/>
            <person name="Ortiz D."/>
            <person name="Piller C.R."/>
            <person name="Privatt S.R."/>
            <person name="Schneider S.L."/>
            <person name="Sharp S."/>
            <person name="Smith T.C."/>
            <person name="Stanton J.D."/>
            <person name="Ullery H.E."/>
            <person name="Wilson R.J."/>
            <person name="Serrano M.G."/>
            <person name="Buck G."/>
            <person name="Lee V."/>
            <person name="Wang Y."/>
            <person name="Carvalho R."/>
            <person name="Voegtly L."/>
            <person name="Shi R."/>
            <person name="Duckworth R."/>
            <person name="Johnson A."/>
            <person name="Loviza R."/>
            <person name="Walstead R."/>
            <person name="Shah Z."/>
            <person name="Kiflezghi M."/>
            <person name="Wade K."/>
            <person name="Ball S.L."/>
            <person name="Bradley K.W."/>
            <person name="Asai D.J."/>
            <person name="Bowman C.A."/>
            <person name="Russell D.A."/>
            <person name="Pope W.H."/>
            <person name="Jacobs-Sera D."/>
            <person name="Hendrix R.W."/>
            <person name="Hatfull G.F."/>
        </authorList>
    </citation>
    <scope>NUCLEOTIDE SEQUENCE [LARGE SCALE GENOMIC DNA]</scope>
    <source>
        <strain evidence="6 7">DSM 27710</strain>
    </source>
</reference>